<feature type="transmembrane region" description="Helical" evidence="7">
    <location>
        <begin position="178"/>
        <end position="199"/>
    </location>
</feature>
<dbReference type="PANTHER" id="PTHR30406:SF8">
    <property type="entry name" value="SULFATE TRANSPORT SYSTEM PERMEASE PROTEIN CYST"/>
    <property type="match status" value="1"/>
</dbReference>
<dbReference type="PROSITE" id="PS50928">
    <property type="entry name" value="ABC_TM1"/>
    <property type="match status" value="1"/>
</dbReference>
<accession>A0A097KK80</accession>
<feature type="transmembrane region" description="Helical" evidence="7">
    <location>
        <begin position="135"/>
        <end position="157"/>
    </location>
</feature>
<feature type="transmembrane region" description="Helical" evidence="7">
    <location>
        <begin position="283"/>
        <end position="303"/>
    </location>
</feature>
<comment type="caution">
    <text evidence="7">Lacks conserved residue(s) required for the propagation of feature annotation.</text>
</comment>
<keyword evidence="6 7" id="KW-0472">Membrane</keyword>
<dbReference type="InterPro" id="IPR011865">
    <property type="entry name" value="CysT_permease"/>
</dbReference>
<feature type="transmembrane region" description="Helical" evidence="7">
    <location>
        <begin position="219"/>
        <end position="242"/>
    </location>
</feature>
<sequence>MKKRQANLDLPPSRKPFRVPEWMASVLPRGFFFTADHKKSLSYLINRIQISWPLLFTGLYFFLFLIIPITALLKRASQSLFQDFFTIATQPIALSAYSVTFSMAFLASVFNGFFGFILAWVLVRYNFPGKRFLDAAIDLPFAVPTSVAGLTLATVYSKTGWIGEFLSKFGIQVVYTRLGIATAMVFVSLPFVVRAVQPVLQELDEEIEEAAWSLGADPWTTFCKVVVPSLLPAFVTGITLGFSRAIGEYGSLVLVSSNIPFKDLIASVLIFQNLEQYEYTEATVVATVVLIISFCILLGVSSLQSWNRKRRK</sequence>
<dbReference type="RefSeq" id="YP_009104931.1">
    <property type="nucleotide sequence ID" value="NC_025526.1"/>
</dbReference>
<dbReference type="EMBL" id="KM462863">
    <property type="protein sequence ID" value="AIT93562.1"/>
    <property type="molecule type" value="Genomic_DNA"/>
</dbReference>
<dbReference type="SUPFAM" id="SSF161098">
    <property type="entry name" value="MetI-like"/>
    <property type="match status" value="1"/>
</dbReference>
<dbReference type="GO" id="GO:0015419">
    <property type="term" value="F:ABC-type sulfate transporter activity"/>
    <property type="evidence" value="ECO:0007669"/>
    <property type="project" value="UniProtKB-UniRule"/>
</dbReference>
<feature type="domain" description="ABC transmembrane type-1" evidence="8">
    <location>
        <begin position="97"/>
        <end position="300"/>
    </location>
</feature>
<reference evidence="9" key="1">
    <citation type="journal article" date="2014" name="BMC Evol. Biol.">
        <title>Chloroplast phylogenomic analysis resolves deep-level relationships within the green algal class Trebouxiophyceae.</title>
        <authorList>
            <person name="Lemieux C."/>
            <person name="Otis C."/>
            <person name="Turmel M."/>
        </authorList>
    </citation>
    <scope>NUCLEOTIDE SEQUENCE</scope>
</reference>
<dbReference type="InterPro" id="IPR000515">
    <property type="entry name" value="MetI-like"/>
</dbReference>
<gene>
    <name evidence="9" type="primary">cysT</name>
</gene>
<comment type="similarity">
    <text evidence="7">Belongs to the binding-protein-dependent transport system permease family. CysTW subfamily.</text>
</comment>
<evidence type="ECO:0000313" key="9">
    <source>
        <dbReference type="EMBL" id="AIT93562.1"/>
    </source>
</evidence>
<keyword evidence="7 9" id="KW-0934">Plastid</keyword>
<feature type="transmembrane region" description="Helical" evidence="7">
    <location>
        <begin position="50"/>
        <end position="73"/>
    </location>
</feature>
<comment type="function">
    <text evidence="7">Part of the ABC transporter complex (TC 3.A.1.6.1) involved in sulfate/thiosulfate import.</text>
</comment>
<dbReference type="InterPro" id="IPR035906">
    <property type="entry name" value="MetI-like_sf"/>
</dbReference>
<dbReference type="GO" id="GO:0005886">
    <property type="term" value="C:plasma membrane"/>
    <property type="evidence" value="ECO:0007669"/>
    <property type="project" value="InterPro"/>
</dbReference>
<keyword evidence="5 7" id="KW-0764">Sulfate transport</keyword>
<keyword evidence="3 7" id="KW-0812">Transmembrane</keyword>
<comment type="subcellular location">
    <subcellularLocation>
        <location evidence="1">Plastid membrane</location>
        <topology evidence="1">Multi-pass membrane protein</topology>
    </subcellularLocation>
    <subcellularLocation>
        <location evidence="7">Plastid</location>
        <location evidence="7">Chloroplast membrane</location>
        <topology evidence="7">Multi-pass membrane protein</topology>
    </subcellularLocation>
</comment>
<evidence type="ECO:0000256" key="6">
    <source>
        <dbReference type="ARBA" id="ARBA00023136"/>
    </source>
</evidence>
<evidence type="ECO:0000256" key="1">
    <source>
        <dbReference type="ARBA" id="ARBA00004446"/>
    </source>
</evidence>
<dbReference type="AlphaFoldDB" id="A0A097KK80"/>
<evidence type="ECO:0000259" key="8">
    <source>
        <dbReference type="PROSITE" id="PS50928"/>
    </source>
</evidence>
<organism evidence="9">
    <name type="scientific">Watanabea reniformis</name>
    <dbReference type="NCBI Taxonomy" id="191674"/>
    <lineage>
        <taxon>Eukaryota</taxon>
        <taxon>Viridiplantae</taxon>
        <taxon>Chlorophyta</taxon>
        <taxon>core chlorophytes</taxon>
        <taxon>Trebouxiophyceae</taxon>
        <taxon>Watanabeales</taxon>
        <taxon>Watanabeaceae</taxon>
        <taxon>Watanabea</taxon>
    </lineage>
</organism>
<dbReference type="Gene3D" id="1.10.3720.10">
    <property type="entry name" value="MetI-like"/>
    <property type="match status" value="1"/>
</dbReference>
<dbReference type="NCBIfam" id="TIGR02139">
    <property type="entry name" value="permease_CysT"/>
    <property type="match status" value="1"/>
</dbReference>
<dbReference type="Pfam" id="PF00528">
    <property type="entry name" value="BPD_transp_1"/>
    <property type="match status" value="1"/>
</dbReference>
<protein>
    <recommendedName>
        <fullName evidence="7">Sulfate transport system permease protein CysT</fullName>
    </recommendedName>
</protein>
<dbReference type="GO" id="GO:0031969">
    <property type="term" value="C:chloroplast membrane"/>
    <property type="evidence" value="ECO:0007669"/>
    <property type="project" value="UniProtKB-SubCell"/>
</dbReference>
<dbReference type="PANTHER" id="PTHR30406">
    <property type="entry name" value="SULFATE TRANSPORT SYSTEM PERMEASE PROTEIN"/>
    <property type="match status" value="1"/>
</dbReference>
<dbReference type="GeneID" id="22158552"/>
<dbReference type="NCBIfam" id="TIGR00969">
    <property type="entry name" value="3a0106s02"/>
    <property type="match status" value="1"/>
</dbReference>
<proteinExistence type="inferred from homology"/>
<dbReference type="InterPro" id="IPR005667">
    <property type="entry name" value="Sulph_transpt2"/>
</dbReference>
<dbReference type="FunFam" id="1.10.3720.10:FF:000004">
    <property type="entry name" value="Sulfate transport system permease protein CysT"/>
    <property type="match status" value="1"/>
</dbReference>
<keyword evidence="2 7" id="KW-0813">Transport</keyword>
<feature type="transmembrane region" description="Helical" evidence="7">
    <location>
        <begin position="94"/>
        <end position="123"/>
    </location>
</feature>
<geneLocation type="chloroplast" evidence="9"/>
<evidence type="ECO:0000256" key="3">
    <source>
        <dbReference type="ARBA" id="ARBA00022692"/>
    </source>
</evidence>
<evidence type="ECO:0000256" key="5">
    <source>
        <dbReference type="ARBA" id="ARBA00023032"/>
    </source>
</evidence>
<evidence type="ECO:0000256" key="7">
    <source>
        <dbReference type="RuleBase" id="RU366001"/>
    </source>
</evidence>
<name>A0A097KK80_9CHLO</name>
<evidence type="ECO:0000256" key="2">
    <source>
        <dbReference type="ARBA" id="ARBA00022448"/>
    </source>
</evidence>
<dbReference type="CDD" id="cd06261">
    <property type="entry name" value="TM_PBP2"/>
    <property type="match status" value="1"/>
</dbReference>
<keyword evidence="4 7" id="KW-1133">Transmembrane helix</keyword>
<keyword evidence="9" id="KW-0150">Chloroplast</keyword>
<evidence type="ECO:0000256" key="4">
    <source>
        <dbReference type="ARBA" id="ARBA00022989"/>
    </source>
</evidence>